<reference evidence="1 2" key="1">
    <citation type="submission" date="2014-11" db="EMBL/GenBank/DDBJ databases">
        <title>A Rickettsiales Symbiont of Amoebae With Ancient Features.</title>
        <authorList>
            <person name="Schulz F."/>
            <person name="Martijn J."/>
            <person name="Wascher F."/>
            <person name="Kostanjsek R."/>
            <person name="Ettema T.J."/>
            <person name="Horn M."/>
        </authorList>
    </citation>
    <scope>NUCLEOTIDE SEQUENCE [LARGE SCALE GENOMIC DNA]</scope>
    <source>
        <strain evidence="1 2">UWC36</strain>
    </source>
</reference>
<evidence type="ECO:0000313" key="2">
    <source>
        <dbReference type="Proteomes" id="UP000031258"/>
    </source>
</evidence>
<name>A0A0C1QJI0_9RICK</name>
<dbReference type="EMBL" id="JSWE01000091">
    <property type="protein sequence ID" value="KIE05679.1"/>
    <property type="molecule type" value="Genomic_DNA"/>
</dbReference>
<accession>A0A0C1QJI0</accession>
<comment type="caution">
    <text evidence="1">The sequence shown here is derived from an EMBL/GenBank/DDBJ whole genome shotgun (WGS) entry which is preliminary data.</text>
</comment>
<proteinExistence type="predicted"/>
<protein>
    <recommendedName>
        <fullName evidence="3">Flagellar FliJ protein</fullName>
    </recommendedName>
</protein>
<dbReference type="RefSeq" id="WP_039455617.1">
    <property type="nucleotide sequence ID" value="NZ_JSWE01000091.1"/>
</dbReference>
<organism evidence="1 2">
    <name type="scientific">Candidatus Jidaibacter acanthamoebae</name>
    <dbReference type="NCBI Taxonomy" id="86105"/>
    <lineage>
        <taxon>Bacteria</taxon>
        <taxon>Pseudomonadati</taxon>
        <taxon>Pseudomonadota</taxon>
        <taxon>Alphaproteobacteria</taxon>
        <taxon>Rickettsiales</taxon>
        <taxon>Candidatus Midichloriaceae</taxon>
        <taxon>Candidatus Jidaibacter</taxon>
    </lineage>
</organism>
<sequence>MRAEKTSIIENKQHEIITQLKEYYLNFRNLNNLIVKEQPITDGYINLAIFKKKIVEENEKKLREVQGREEGSRDKIGKLREERLETYESMHEEKESIEIDKLFEKRENKEIKKLAIYG</sequence>
<dbReference type="Proteomes" id="UP000031258">
    <property type="component" value="Unassembled WGS sequence"/>
</dbReference>
<evidence type="ECO:0008006" key="3">
    <source>
        <dbReference type="Google" id="ProtNLM"/>
    </source>
</evidence>
<gene>
    <name evidence="1" type="ORF">NF27_DO00010</name>
</gene>
<keyword evidence="2" id="KW-1185">Reference proteome</keyword>
<feature type="non-terminal residue" evidence="1">
    <location>
        <position position="118"/>
    </location>
</feature>
<evidence type="ECO:0000313" key="1">
    <source>
        <dbReference type="EMBL" id="KIE05679.1"/>
    </source>
</evidence>
<dbReference type="AlphaFoldDB" id="A0A0C1QJI0"/>